<comment type="function">
    <text evidence="4">Component of the proteasome, a multicatalytic proteinase complex which is characterized by its ability to cleave peptides with Arg, Phe, Tyr, Leu, and Glu adjacent to the leaving group at neutral or slightly basic pH. The proteasome has an ATP-dependent proteolytic activity.</text>
</comment>
<accession>A0A7S4UZ36</accession>
<dbReference type="InterPro" id="IPR001353">
    <property type="entry name" value="Proteasome_sua/b"/>
</dbReference>
<dbReference type="PROSITE" id="PS51476">
    <property type="entry name" value="PROTEASOME_BETA_2"/>
    <property type="match status" value="1"/>
</dbReference>
<name>A0A7S4UZ36_9EUKA</name>
<comment type="subcellular location">
    <subcellularLocation>
        <location evidence="4">Cytoplasm</location>
    </subcellularLocation>
    <subcellularLocation>
        <location evidence="4">Nucleus</location>
    </subcellularLocation>
</comment>
<reference evidence="5" key="1">
    <citation type="submission" date="2021-01" db="EMBL/GenBank/DDBJ databases">
        <authorList>
            <person name="Corre E."/>
            <person name="Pelletier E."/>
            <person name="Niang G."/>
            <person name="Scheremetjew M."/>
            <person name="Finn R."/>
            <person name="Kale V."/>
            <person name="Holt S."/>
            <person name="Cochrane G."/>
            <person name="Meng A."/>
            <person name="Brown T."/>
            <person name="Cohen L."/>
        </authorList>
    </citation>
    <scope>NUCLEOTIDE SEQUENCE</scope>
    <source>
        <strain evidence="5">SoJaBio B1-5/56/2</strain>
    </source>
</reference>
<organism evidence="5">
    <name type="scientific">Paramoeba aestuarina</name>
    <dbReference type="NCBI Taxonomy" id="180227"/>
    <lineage>
        <taxon>Eukaryota</taxon>
        <taxon>Amoebozoa</taxon>
        <taxon>Discosea</taxon>
        <taxon>Flabellinia</taxon>
        <taxon>Dactylopodida</taxon>
        <taxon>Paramoebidae</taxon>
        <taxon>Paramoeba</taxon>
    </lineage>
</organism>
<evidence type="ECO:0000256" key="4">
    <source>
        <dbReference type="RuleBase" id="RU004203"/>
    </source>
</evidence>
<dbReference type="SUPFAM" id="SSF56235">
    <property type="entry name" value="N-terminal nucleophile aminohydrolases (Ntn hydrolases)"/>
    <property type="match status" value="1"/>
</dbReference>
<dbReference type="Pfam" id="PF00227">
    <property type="entry name" value="Proteasome"/>
    <property type="match status" value="1"/>
</dbReference>
<comment type="similarity">
    <text evidence="4">Belongs to the peptidase T1B family.</text>
</comment>
<dbReference type="CDD" id="cd03758">
    <property type="entry name" value="proteasome_beta_type_2"/>
    <property type="match status" value="1"/>
</dbReference>
<dbReference type="GO" id="GO:0005839">
    <property type="term" value="C:proteasome core complex"/>
    <property type="evidence" value="ECO:0007669"/>
    <property type="project" value="InterPro"/>
</dbReference>
<sequence length="200" mass="22689">METLIGIVGEDFVLISADANAGRSIVLMKDDVQKIHPLDSNKLFGAVGNPSDRDLFTEYIQKNITLYRLRTGISLSTESTAHWTRRKLANALRSNPYQTDLMIGGVDKDPQSEEYVPSLYYMDYLASMNKVDFGVHGHGSNFLLSVMDKYYKKGMTREEALNLLRTCINELKVRFIIKAPRFNVQIVDKDGIHELDPVQN</sequence>
<keyword evidence="2 4" id="KW-0647">Proteasome</keyword>
<protein>
    <recommendedName>
        <fullName evidence="4">Proteasome subunit beta</fullName>
    </recommendedName>
</protein>
<gene>
    <name evidence="5" type="ORF">NAES01612_LOCUS24906</name>
</gene>
<dbReference type="Gene3D" id="3.60.20.10">
    <property type="entry name" value="Glutamine Phosphoribosylpyrophosphate, subunit 1, domain 1"/>
    <property type="match status" value="1"/>
</dbReference>
<dbReference type="GO" id="GO:0005737">
    <property type="term" value="C:cytoplasm"/>
    <property type="evidence" value="ECO:0007669"/>
    <property type="project" value="UniProtKB-SubCell"/>
</dbReference>
<keyword evidence="3 4" id="KW-0539">Nucleus</keyword>
<dbReference type="InterPro" id="IPR035206">
    <property type="entry name" value="Proteasome_beta2"/>
</dbReference>
<dbReference type="PANTHER" id="PTHR32194:SF2">
    <property type="entry name" value="PROTEASOME SUBUNIT BETA TYPE-1"/>
    <property type="match status" value="1"/>
</dbReference>
<dbReference type="GO" id="GO:0010498">
    <property type="term" value="P:proteasomal protein catabolic process"/>
    <property type="evidence" value="ECO:0007669"/>
    <property type="project" value="InterPro"/>
</dbReference>
<evidence type="ECO:0000256" key="3">
    <source>
        <dbReference type="ARBA" id="ARBA00023242"/>
    </source>
</evidence>
<dbReference type="AlphaFoldDB" id="A0A7S4UZ36"/>
<comment type="subunit">
    <text evidence="4">Component of the proteasome complex.</text>
</comment>
<dbReference type="FunFam" id="3.60.20.10:FF:000008">
    <property type="entry name" value="Proteasome subunit beta type-4"/>
    <property type="match status" value="1"/>
</dbReference>
<evidence type="ECO:0000256" key="2">
    <source>
        <dbReference type="ARBA" id="ARBA00022942"/>
    </source>
</evidence>
<dbReference type="InterPro" id="IPR023333">
    <property type="entry name" value="Proteasome_suB-type"/>
</dbReference>
<proteinExistence type="inferred from homology"/>
<keyword evidence="1 4" id="KW-0963">Cytoplasm</keyword>
<evidence type="ECO:0000313" key="5">
    <source>
        <dbReference type="EMBL" id="CAE2337781.1"/>
    </source>
</evidence>
<dbReference type="InterPro" id="IPR029055">
    <property type="entry name" value="Ntn_hydrolases_N"/>
</dbReference>
<dbReference type="PANTHER" id="PTHR32194">
    <property type="entry name" value="METALLOPROTEASE TLDD"/>
    <property type="match status" value="1"/>
</dbReference>
<evidence type="ECO:0000256" key="1">
    <source>
        <dbReference type="ARBA" id="ARBA00022490"/>
    </source>
</evidence>
<dbReference type="GO" id="GO:0005634">
    <property type="term" value="C:nucleus"/>
    <property type="evidence" value="ECO:0007669"/>
    <property type="project" value="UniProtKB-SubCell"/>
</dbReference>
<dbReference type="EMBL" id="HBKR01038160">
    <property type="protein sequence ID" value="CAE2337781.1"/>
    <property type="molecule type" value="Transcribed_RNA"/>
</dbReference>